<accession>A0A0D2JJA6</accession>
<dbReference type="KEGG" id="mng:MNEG_8558"/>
<evidence type="ECO:0000313" key="3">
    <source>
        <dbReference type="Proteomes" id="UP000054498"/>
    </source>
</evidence>
<dbReference type="Proteomes" id="UP000054498">
    <property type="component" value="Unassembled WGS sequence"/>
</dbReference>
<reference evidence="2 3" key="1">
    <citation type="journal article" date="2013" name="BMC Genomics">
        <title>Reconstruction of the lipid metabolism for the microalga Monoraphidium neglectum from its genome sequence reveals characteristics suitable for biofuel production.</title>
        <authorList>
            <person name="Bogen C."/>
            <person name="Al-Dilaimi A."/>
            <person name="Albersmeier A."/>
            <person name="Wichmann J."/>
            <person name="Grundmann M."/>
            <person name="Rupp O."/>
            <person name="Lauersen K.J."/>
            <person name="Blifernez-Klassen O."/>
            <person name="Kalinowski J."/>
            <person name="Goesmann A."/>
            <person name="Mussgnug J.H."/>
            <person name="Kruse O."/>
        </authorList>
    </citation>
    <scope>NUCLEOTIDE SEQUENCE [LARGE SCALE GENOMIC DNA]</scope>
    <source>
        <strain evidence="2 3">SAG 48.87</strain>
    </source>
</reference>
<keyword evidence="3" id="KW-1185">Reference proteome</keyword>
<keyword evidence="1" id="KW-0732">Signal</keyword>
<feature type="chain" id="PRO_5002244990" evidence="1">
    <location>
        <begin position="24"/>
        <end position="190"/>
    </location>
</feature>
<evidence type="ECO:0000256" key="1">
    <source>
        <dbReference type="SAM" id="SignalP"/>
    </source>
</evidence>
<dbReference type="EMBL" id="KK101858">
    <property type="protein sequence ID" value="KIY99402.1"/>
    <property type="molecule type" value="Genomic_DNA"/>
</dbReference>
<feature type="signal peptide" evidence="1">
    <location>
        <begin position="1"/>
        <end position="23"/>
    </location>
</feature>
<sequence>MARALVMAVAAVAVFVLVTPALAARDLKTVSPAVGSVTGAVSGLLTGGSLPTGSLLPNLPVVAAPSLPSVPTVGTPTLPTPSLPVVGSVTGAVSGLLAGGILPSGSLPVVGSATGAVFGLIPTLPLAPAVASISSTLPTIPNLITPSIVLPTPPSIRDLDVPKSLPTLLLPTSPVVGAVQSIPIAGGLIG</sequence>
<evidence type="ECO:0000313" key="2">
    <source>
        <dbReference type="EMBL" id="KIY99402.1"/>
    </source>
</evidence>
<organism evidence="2 3">
    <name type="scientific">Monoraphidium neglectum</name>
    <dbReference type="NCBI Taxonomy" id="145388"/>
    <lineage>
        <taxon>Eukaryota</taxon>
        <taxon>Viridiplantae</taxon>
        <taxon>Chlorophyta</taxon>
        <taxon>core chlorophytes</taxon>
        <taxon>Chlorophyceae</taxon>
        <taxon>CS clade</taxon>
        <taxon>Sphaeropleales</taxon>
        <taxon>Selenastraceae</taxon>
        <taxon>Monoraphidium</taxon>
    </lineage>
</organism>
<name>A0A0D2JJA6_9CHLO</name>
<dbReference type="GeneID" id="25741434"/>
<protein>
    <submittedName>
        <fullName evidence="2">Uncharacterized protein</fullName>
    </submittedName>
</protein>
<gene>
    <name evidence="2" type="ORF">MNEG_8558</name>
</gene>
<dbReference type="AlphaFoldDB" id="A0A0D2JJA6"/>
<dbReference type="RefSeq" id="XP_013898422.1">
    <property type="nucleotide sequence ID" value="XM_014042968.1"/>
</dbReference>
<proteinExistence type="predicted"/>